<comment type="caution">
    <text evidence="1">The sequence shown here is derived from an EMBL/GenBank/DDBJ whole genome shotgun (WGS) entry which is preliminary data.</text>
</comment>
<protein>
    <submittedName>
        <fullName evidence="1">Uncharacterized protein</fullName>
    </submittedName>
</protein>
<dbReference type="Proteomes" id="UP000648187">
    <property type="component" value="Unassembled WGS sequence"/>
</dbReference>
<organism evidence="1 2">
    <name type="scientific">Spodoptera exigua</name>
    <name type="common">Beet armyworm</name>
    <name type="synonym">Noctua fulgens</name>
    <dbReference type="NCBI Taxonomy" id="7107"/>
    <lineage>
        <taxon>Eukaryota</taxon>
        <taxon>Metazoa</taxon>
        <taxon>Ecdysozoa</taxon>
        <taxon>Arthropoda</taxon>
        <taxon>Hexapoda</taxon>
        <taxon>Insecta</taxon>
        <taxon>Pterygota</taxon>
        <taxon>Neoptera</taxon>
        <taxon>Endopterygota</taxon>
        <taxon>Lepidoptera</taxon>
        <taxon>Glossata</taxon>
        <taxon>Ditrysia</taxon>
        <taxon>Noctuoidea</taxon>
        <taxon>Noctuidae</taxon>
        <taxon>Amphipyrinae</taxon>
        <taxon>Spodoptera</taxon>
    </lineage>
</organism>
<evidence type="ECO:0000313" key="1">
    <source>
        <dbReference type="EMBL" id="KAF9408203.1"/>
    </source>
</evidence>
<dbReference type="AlphaFoldDB" id="A0A835L135"/>
<gene>
    <name evidence="1" type="ORF">HW555_012035</name>
</gene>
<accession>A0A835L135</accession>
<sequence>MRPRKLSRQRNQLFVRRAKVVRAGSPVHALRKPKKMTKSDPTVTNKYQHNVADFCHKCGDGKSNSGSQEKIVSILSAANLKCVRNDNNVRKATRKLSKPVQQYYKNENFHVYEESTHDTSNNTKKNASLETIREVSEMHAALSEDSIFRIFSDSDEDVTYIDTE</sequence>
<keyword evidence="2" id="KW-1185">Reference proteome</keyword>
<name>A0A835L135_SPOEX</name>
<proteinExistence type="predicted"/>
<reference evidence="1" key="1">
    <citation type="submission" date="2020-08" db="EMBL/GenBank/DDBJ databases">
        <title>Spodoptera exigua strain:BAW_Kor-Di-RS1 Genome sequencing and assembly.</title>
        <authorList>
            <person name="Kim J."/>
            <person name="Nam H.Y."/>
            <person name="Kwon M."/>
            <person name="Choi J.H."/>
            <person name="Cho S.R."/>
            <person name="Kim G.-H."/>
        </authorList>
    </citation>
    <scope>NUCLEOTIDE SEQUENCE</scope>
    <source>
        <strain evidence="1">BAW_Kor-Di-RS1</strain>
        <tissue evidence="1">Whole-body</tissue>
    </source>
</reference>
<evidence type="ECO:0000313" key="2">
    <source>
        <dbReference type="Proteomes" id="UP000648187"/>
    </source>
</evidence>
<dbReference type="EMBL" id="JACKWZ010000399">
    <property type="protein sequence ID" value="KAF9408203.1"/>
    <property type="molecule type" value="Genomic_DNA"/>
</dbReference>